<accession>A0ABV5RK95</accession>
<dbReference type="RefSeq" id="WP_345511088.1">
    <property type="nucleotide sequence ID" value="NZ_BAAAXD010000011.1"/>
</dbReference>
<proteinExistence type="predicted"/>
<sequence>MYAPIRMPGRLFDELAAGGGSREAVAFLVRGERTRRLLLLRELLNLFESDPGVLGPLDAGTVWPTLEAAAAQAPEPVETLLLTPQVGSWLAHTLRRLHGTASGPPLWADAGQIAAVAATAAVHAGTDAVLLLPARGATVSLPALGMIRLSGPEGEDFHAVRAVVSGGTLTLRGASGPEVVVRPVTEPESAHWLPVHRLAVGPGARAVQLDDLDPYRDLDEPIAPGRLAPEEVRAWRSLFDDAVSLLRRGGTGPGGLRPEEISRIVPWRAKDGGDDLPVPPAGLSASTGDAFASMVIARPHDGLALAETLVHEFQHSKLGALLHLFPLLDDDRSALYYAPWRADPRHLTGLLHGAYAFVGVTGFWRERIGDTVADPDGRAPFLFALRRLQTRMVLRTLATRAQLTVPGRRLVTRLSETVDDWLRDEVEPATEARARASAVSHRVEWRLRNLRCGEDERDTLIKALRSGADPARGGAPVVTPPSSGGYWQDNRGRLYMLREPRPGPAPTADELLVAGDADAALARYAAQLCGPGPFDRHALAGWLLAHTALHPQDRRLLARPERFAALVDVGRPDSWVETARWLAAPPSPRGGSGGGSTVVPR</sequence>
<reference evidence="1 2" key="1">
    <citation type="submission" date="2024-09" db="EMBL/GenBank/DDBJ databases">
        <authorList>
            <person name="Sun Q."/>
            <person name="Mori K."/>
        </authorList>
    </citation>
    <scope>NUCLEOTIDE SEQUENCE [LARGE SCALE GENOMIC DNA]</scope>
    <source>
        <strain evidence="1 2">JCM 3331</strain>
    </source>
</reference>
<comment type="caution">
    <text evidence="1">The sequence shown here is derived from an EMBL/GenBank/DDBJ whole genome shotgun (WGS) entry which is preliminary data.</text>
</comment>
<gene>
    <name evidence="1" type="ORF">ACFFTL_40025</name>
</gene>
<dbReference type="EMBL" id="JBHMCG010000175">
    <property type="protein sequence ID" value="MFB9578295.1"/>
    <property type="molecule type" value="Genomic_DNA"/>
</dbReference>
<dbReference type="NCBIfam" id="TIGR04267">
    <property type="entry name" value="mod_HExxH"/>
    <property type="match status" value="1"/>
</dbReference>
<keyword evidence="2" id="KW-1185">Reference proteome</keyword>
<protein>
    <submittedName>
        <fullName evidence="1">HEXXH motif domain-containing protein</fullName>
    </submittedName>
</protein>
<evidence type="ECO:0000313" key="2">
    <source>
        <dbReference type="Proteomes" id="UP001589710"/>
    </source>
</evidence>
<name>A0ABV5RK95_9ACTN</name>
<dbReference type="Proteomes" id="UP001589710">
    <property type="component" value="Unassembled WGS sequence"/>
</dbReference>
<organism evidence="1 2">
    <name type="scientific">Streptomyces yanii</name>
    <dbReference type="NCBI Taxonomy" id="78510"/>
    <lineage>
        <taxon>Bacteria</taxon>
        <taxon>Bacillati</taxon>
        <taxon>Actinomycetota</taxon>
        <taxon>Actinomycetes</taxon>
        <taxon>Kitasatosporales</taxon>
        <taxon>Streptomycetaceae</taxon>
        <taxon>Streptomyces</taxon>
    </lineage>
</organism>
<dbReference type="InterPro" id="IPR026337">
    <property type="entry name" value="AKG_HExxH"/>
</dbReference>
<evidence type="ECO:0000313" key="1">
    <source>
        <dbReference type="EMBL" id="MFB9578295.1"/>
    </source>
</evidence>